<organism evidence="1 2">
    <name type="scientific">Penicillium canescens</name>
    <dbReference type="NCBI Taxonomy" id="5083"/>
    <lineage>
        <taxon>Eukaryota</taxon>
        <taxon>Fungi</taxon>
        <taxon>Dikarya</taxon>
        <taxon>Ascomycota</taxon>
        <taxon>Pezizomycotina</taxon>
        <taxon>Eurotiomycetes</taxon>
        <taxon>Eurotiomycetidae</taxon>
        <taxon>Eurotiales</taxon>
        <taxon>Aspergillaceae</taxon>
        <taxon>Penicillium</taxon>
    </lineage>
</organism>
<dbReference type="Pfam" id="PF07366">
    <property type="entry name" value="SnoaL"/>
    <property type="match status" value="1"/>
</dbReference>
<comment type="caution">
    <text evidence="1">The sequence shown here is derived from an EMBL/GenBank/DDBJ whole genome shotgun (WGS) entry which is preliminary data.</text>
</comment>
<dbReference type="Gene3D" id="3.10.450.50">
    <property type="match status" value="1"/>
</dbReference>
<dbReference type="AlphaFoldDB" id="A0AAD6N5A5"/>
<protein>
    <recommendedName>
        <fullName evidence="3">SnoaL-like domain-containing protein</fullName>
    </recommendedName>
</protein>
<evidence type="ECO:0008006" key="3">
    <source>
        <dbReference type="Google" id="ProtNLM"/>
    </source>
</evidence>
<name>A0AAD6N5A5_PENCN</name>
<dbReference type="SUPFAM" id="SSF54427">
    <property type="entry name" value="NTF2-like"/>
    <property type="match status" value="1"/>
</dbReference>
<dbReference type="InterPro" id="IPR009959">
    <property type="entry name" value="Cyclase_SnoaL-like"/>
</dbReference>
<evidence type="ECO:0000313" key="2">
    <source>
        <dbReference type="Proteomes" id="UP001219568"/>
    </source>
</evidence>
<sequence>MATPNTHIHPLKATMPSTKAAMPAAGLRAHYLNYLEELNSHADRTGWRPNLATFMADKVIYNEKVMTRHEIETLVADAVQKLPGLGFDAVTMVIDEESSQVACRLEFISTPNVDFMGVPAGQRFKFYEYVFYDFMDGLVVKVHRVFSAFELLV</sequence>
<dbReference type="InterPro" id="IPR032710">
    <property type="entry name" value="NTF2-like_dom_sf"/>
</dbReference>
<dbReference type="Proteomes" id="UP001219568">
    <property type="component" value="Unassembled WGS sequence"/>
</dbReference>
<dbReference type="GO" id="GO:0030638">
    <property type="term" value="P:polyketide metabolic process"/>
    <property type="evidence" value="ECO:0007669"/>
    <property type="project" value="InterPro"/>
</dbReference>
<dbReference type="EMBL" id="JAQJZL010000014">
    <property type="protein sequence ID" value="KAJ6030879.1"/>
    <property type="molecule type" value="Genomic_DNA"/>
</dbReference>
<reference evidence="1" key="1">
    <citation type="journal article" date="2023" name="IMA Fungus">
        <title>Comparative genomic study of the Penicillium genus elucidates a diverse pangenome and 15 lateral gene transfer events.</title>
        <authorList>
            <person name="Petersen C."/>
            <person name="Sorensen T."/>
            <person name="Nielsen M.R."/>
            <person name="Sondergaard T.E."/>
            <person name="Sorensen J.L."/>
            <person name="Fitzpatrick D.A."/>
            <person name="Frisvad J.C."/>
            <person name="Nielsen K.L."/>
        </authorList>
    </citation>
    <scope>NUCLEOTIDE SEQUENCE</scope>
    <source>
        <strain evidence="1">IBT 15450</strain>
    </source>
</reference>
<accession>A0AAD6N5A5</accession>
<proteinExistence type="predicted"/>
<evidence type="ECO:0000313" key="1">
    <source>
        <dbReference type="EMBL" id="KAJ6030879.1"/>
    </source>
</evidence>
<gene>
    <name evidence="1" type="ORF">N7460_011145</name>
</gene>
<keyword evidence="2" id="KW-1185">Reference proteome</keyword>
<reference evidence="1" key="2">
    <citation type="submission" date="2023-01" db="EMBL/GenBank/DDBJ databases">
        <authorList>
            <person name="Petersen C."/>
        </authorList>
    </citation>
    <scope>NUCLEOTIDE SEQUENCE</scope>
    <source>
        <strain evidence="1">IBT 15450</strain>
    </source>
</reference>